<dbReference type="Pfam" id="PF03652">
    <property type="entry name" value="RuvX"/>
    <property type="match status" value="1"/>
</dbReference>
<dbReference type="CDD" id="cd16964">
    <property type="entry name" value="YqgF"/>
    <property type="match status" value="1"/>
</dbReference>
<dbReference type="SUPFAM" id="SSF53098">
    <property type="entry name" value="Ribonuclease H-like"/>
    <property type="match status" value="1"/>
</dbReference>
<keyword evidence="8" id="KW-1185">Reference proteome</keyword>
<keyword evidence="3 5" id="KW-0540">Nuclease</keyword>
<comment type="subcellular location">
    <subcellularLocation>
        <location evidence="5">Cytoplasm</location>
    </subcellularLocation>
</comment>
<proteinExistence type="inferred from homology"/>
<evidence type="ECO:0000256" key="3">
    <source>
        <dbReference type="ARBA" id="ARBA00022722"/>
    </source>
</evidence>
<name>A0ABT8CRA4_9FLAO</name>
<dbReference type="RefSeq" id="WP_290362946.1">
    <property type="nucleotide sequence ID" value="NZ_JAUFQU010000001.1"/>
</dbReference>
<dbReference type="EC" id="3.1.-.-" evidence="5"/>
<dbReference type="InterPro" id="IPR037027">
    <property type="entry name" value="YqgF/RNaseH-like_dom_sf"/>
</dbReference>
<evidence type="ECO:0000256" key="5">
    <source>
        <dbReference type="HAMAP-Rule" id="MF_00651"/>
    </source>
</evidence>
<dbReference type="InterPro" id="IPR005227">
    <property type="entry name" value="YqgF"/>
</dbReference>
<dbReference type="Gene3D" id="3.30.420.140">
    <property type="entry name" value="YqgF/RNase H-like domain"/>
    <property type="match status" value="1"/>
</dbReference>
<dbReference type="PANTHER" id="PTHR33317:SF4">
    <property type="entry name" value="POLYNUCLEOTIDYL TRANSFERASE, RIBONUCLEASE H-LIKE SUPERFAMILY PROTEIN"/>
    <property type="match status" value="1"/>
</dbReference>
<keyword evidence="2 5" id="KW-0690">Ribosome biogenesis</keyword>
<evidence type="ECO:0000256" key="2">
    <source>
        <dbReference type="ARBA" id="ARBA00022517"/>
    </source>
</evidence>
<dbReference type="SMART" id="SM00732">
    <property type="entry name" value="YqgFc"/>
    <property type="match status" value="1"/>
</dbReference>
<organism evidence="7 8">
    <name type="scientific">Paenimyroides ceti</name>
    <dbReference type="NCBI Taxonomy" id="395087"/>
    <lineage>
        <taxon>Bacteria</taxon>
        <taxon>Pseudomonadati</taxon>
        <taxon>Bacteroidota</taxon>
        <taxon>Flavobacteriia</taxon>
        <taxon>Flavobacteriales</taxon>
        <taxon>Flavobacteriaceae</taxon>
        <taxon>Paenimyroides</taxon>
    </lineage>
</organism>
<dbReference type="EMBL" id="JAUFQU010000001">
    <property type="protein sequence ID" value="MDN3706895.1"/>
    <property type="molecule type" value="Genomic_DNA"/>
</dbReference>
<evidence type="ECO:0000256" key="1">
    <source>
        <dbReference type="ARBA" id="ARBA00022490"/>
    </source>
</evidence>
<keyword evidence="4 5" id="KW-0378">Hydrolase</keyword>
<accession>A0ABT8CRA4</accession>
<dbReference type="HAMAP" id="MF_00651">
    <property type="entry name" value="Nuclease_YqgF"/>
    <property type="match status" value="1"/>
</dbReference>
<dbReference type="Proteomes" id="UP001242368">
    <property type="component" value="Unassembled WGS sequence"/>
</dbReference>
<evidence type="ECO:0000259" key="6">
    <source>
        <dbReference type="SMART" id="SM00732"/>
    </source>
</evidence>
<feature type="domain" description="YqgF/RNase H-like" evidence="6">
    <location>
        <begin position="6"/>
        <end position="104"/>
    </location>
</feature>
<evidence type="ECO:0000256" key="4">
    <source>
        <dbReference type="ARBA" id="ARBA00022801"/>
    </source>
</evidence>
<comment type="similarity">
    <text evidence="5">Belongs to the YqgF HJR family.</text>
</comment>
<sequence length="142" mass="16297">MNIKGARIVGIDYGSKRTGIAVTDEMQIIASGLTTVPTKELFAFLKEYFSREKVNKVVVGEPKRMNNEPSQIAPEIDLFVKKFKTLYPEIEVIRMDERFTSKMAFQTMIDSGLRKKQRQNKALVDEIAATILLQDYLNQKMF</sequence>
<dbReference type="NCBIfam" id="TIGR00250">
    <property type="entry name" value="RNAse_H_YqgF"/>
    <property type="match status" value="1"/>
</dbReference>
<evidence type="ECO:0000313" key="8">
    <source>
        <dbReference type="Proteomes" id="UP001242368"/>
    </source>
</evidence>
<gene>
    <name evidence="7" type="primary">ruvX</name>
    <name evidence="7" type="ORF">QW060_07085</name>
</gene>
<reference evidence="8" key="1">
    <citation type="journal article" date="2019" name="Int. J. Syst. Evol. Microbiol.">
        <title>The Global Catalogue of Microorganisms (GCM) 10K type strain sequencing project: providing services to taxonomists for standard genome sequencing and annotation.</title>
        <authorList>
            <consortium name="The Broad Institute Genomics Platform"/>
            <consortium name="The Broad Institute Genome Sequencing Center for Infectious Disease"/>
            <person name="Wu L."/>
            <person name="Ma J."/>
        </authorList>
    </citation>
    <scope>NUCLEOTIDE SEQUENCE [LARGE SCALE GENOMIC DNA]</scope>
    <source>
        <strain evidence="8">CECT 7184</strain>
    </source>
</reference>
<dbReference type="InterPro" id="IPR006641">
    <property type="entry name" value="YqgF/RNaseH-like_dom"/>
</dbReference>
<comment type="caution">
    <text evidence="7">The sequence shown here is derived from an EMBL/GenBank/DDBJ whole genome shotgun (WGS) entry which is preliminary data.</text>
</comment>
<comment type="function">
    <text evidence="5">Could be a nuclease involved in processing of the 5'-end of pre-16S rRNA.</text>
</comment>
<evidence type="ECO:0000313" key="7">
    <source>
        <dbReference type="EMBL" id="MDN3706895.1"/>
    </source>
</evidence>
<dbReference type="PANTHER" id="PTHR33317">
    <property type="entry name" value="POLYNUCLEOTIDYL TRANSFERASE, RIBONUCLEASE H-LIKE SUPERFAMILY PROTEIN"/>
    <property type="match status" value="1"/>
</dbReference>
<keyword evidence="1 5" id="KW-0963">Cytoplasm</keyword>
<dbReference type="InterPro" id="IPR012337">
    <property type="entry name" value="RNaseH-like_sf"/>
</dbReference>
<protein>
    <recommendedName>
        <fullName evidence="5">Putative pre-16S rRNA nuclease</fullName>
        <ecNumber evidence="5">3.1.-.-</ecNumber>
    </recommendedName>
</protein>